<dbReference type="HAMAP" id="MF_01114">
    <property type="entry name" value="RecX"/>
    <property type="match status" value="1"/>
</dbReference>
<evidence type="ECO:0000256" key="4">
    <source>
        <dbReference type="ARBA" id="ARBA00022490"/>
    </source>
</evidence>
<dbReference type="InterPro" id="IPR003783">
    <property type="entry name" value="Regulatory_RecX"/>
</dbReference>
<evidence type="ECO:0000256" key="1">
    <source>
        <dbReference type="ARBA" id="ARBA00004496"/>
    </source>
</evidence>
<evidence type="ECO:0000313" key="8">
    <source>
        <dbReference type="EMBL" id="UOR04396.1"/>
    </source>
</evidence>
<feature type="domain" description="RecX second three-helical" evidence="6">
    <location>
        <begin position="62"/>
        <end position="103"/>
    </location>
</feature>
<dbReference type="KEGG" id="haei:MUN82_15785"/>
<dbReference type="Gene3D" id="1.10.10.10">
    <property type="entry name" value="Winged helix-like DNA-binding domain superfamily/Winged helix DNA-binding domain"/>
    <property type="match status" value="2"/>
</dbReference>
<evidence type="ECO:0000259" key="7">
    <source>
        <dbReference type="Pfam" id="PF21981"/>
    </source>
</evidence>
<evidence type="ECO:0000256" key="2">
    <source>
        <dbReference type="ARBA" id="ARBA00009695"/>
    </source>
</evidence>
<dbReference type="GO" id="GO:0005737">
    <property type="term" value="C:cytoplasm"/>
    <property type="evidence" value="ECO:0007669"/>
    <property type="project" value="UniProtKB-SubCell"/>
</dbReference>
<dbReference type="AlphaFoldDB" id="A0A8T9SX78"/>
<dbReference type="InterPro" id="IPR053924">
    <property type="entry name" value="RecX_HTH_2nd"/>
</dbReference>
<accession>A0A8T9SX78</accession>
<gene>
    <name evidence="5" type="primary">recX</name>
    <name evidence="8" type="ORF">MUN82_15785</name>
</gene>
<proteinExistence type="inferred from homology"/>
<protein>
    <recommendedName>
        <fullName evidence="3 5">Regulatory protein RecX</fullName>
    </recommendedName>
</protein>
<reference evidence="8 9" key="1">
    <citation type="submission" date="2022-04" db="EMBL/GenBank/DDBJ databases">
        <title>Hymenobacter sp. isolated from the air.</title>
        <authorList>
            <person name="Won M."/>
            <person name="Lee C.-M."/>
            <person name="Woen H.-Y."/>
            <person name="Kwon S.-W."/>
        </authorList>
    </citation>
    <scope>NUCLEOTIDE SEQUENCE [LARGE SCALE GENOMIC DNA]</scope>
    <source>
        <strain evidence="9">5413 J-13</strain>
    </source>
</reference>
<dbReference type="InterPro" id="IPR053925">
    <property type="entry name" value="RecX_HTH_3rd"/>
</dbReference>
<evidence type="ECO:0000256" key="5">
    <source>
        <dbReference type="HAMAP-Rule" id="MF_01114"/>
    </source>
</evidence>
<keyword evidence="4 5" id="KW-0963">Cytoplasm</keyword>
<dbReference type="GO" id="GO:0006282">
    <property type="term" value="P:regulation of DNA repair"/>
    <property type="evidence" value="ECO:0007669"/>
    <property type="project" value="UniProtKB-UniRule"/>
</dbReference>
<evidence type="ECO:0000256" key="3">
    <source>
        <dbReference type="ARBA" id="ARBA00018111"/>
    </source>
</evidence>
<keyword evidence="9" id="KW-1185">Reference proteome</keyword>
<dbReference type="PANTHER" id="PTHR33602">
    <property type="entry name" value="REGULATORY PROTEIN RECX FAMILY PROTEIN"/>
    <property type="match status" value="1"/>
</dbReference>
<evidence type="ECO:0000259" key="6">
    <source>
        <dbReference type="Pfam" id="PF02631"/>
    </source>
</evidence>
<organism evidence="8 9">
    <name type="scientific">Hymenobacter aerilatus</name>
    <dbReference type="NCBI Taxonomy" id="2932251"/>
    <lineage>
        <taxon>Bacteria</taxon>
        <taxon>Pseudomonadati</taxon>
        <taxon>Bacteroidota</taxon>
        <taxon>Cytophagia</taxon>
        <taxon>Cytophagales</taxon>
        <taxon>Hymenobacteraceae</taxon>
        <taxon>Hymenobacter</taxon>
    </lineage>
</organism>
<dbReference type="RefSeq" id="WP_245091990.1">
    <property type="nucleotide sequence ID" value="NZ_CP095053.1"/>
</dbReference>
<sequence>MYQPDKKPKTYTPGEALHKIAAFCAYQERTFKETESKLRSYGLTEDEAGEIIIRLSRENLLDEERYARSYVRGHYRQKKWGRRRITQELKQKGLSDYCIKAGLKEIDGDEYYQNLTDLLEKKDAQEKEPNPRKRRLKFTQYLTLKGYESDLIRMALDDLGAATDEDE</sequence>
<name>A0A8T9SX78_9BACT</name>
<dbReference type="Pfam" id="PF21981">
    <property type="entry name" value="RecX_HTH3"/>
    <property type="match status" value="1"/>
</dbReference>
<dbReference type="PANTHER" id="PTHR33602:SF1">
    <property type="entry name" value="REGULATORY PROTEIN RECX FAMILY PROTEIN"/>
    <property type="match status" value="1"/>
</dbReference>
<feature type="domain" description="RecX third three-helical" evidence="7">
    <location>
        <begin position="109"/>
        <end position="156"/>
    </location>
</feature>
<dbReference type="Pfam" id="PF02631">
    <property type="entry name" value="RecX_HTH2"/>
    <property type="match status" value="1"/>
</dbReference>
<dbReference type="InterPro" id="IPR036388">
    <property type="entry name" value="WH-like_DNA-bd_sf"/>
</dbReference>
<comment type="similarity">
    <text evidence="2 5">Belongs to the RecX family.</text>
</comment>
<evidence type="ECO:0000313" key="9">
    <source>
        <dbReference type="Proteomes" id="UP000829925"/>
    </source>
</evidence>
<dbReference type="EMBL" id="CP095053">
    <property type="protein sequence ID" value="UOR04396.1"/>
    <property type="molecule type" value="Genomic_DNA"/>
</dbReference>
<dbReference type="Proteomes" id="UP000829925">
    <property type="component" value="Chromosome"/>
</dbReference>
<comment type="function">
    <text evidence="5">Modulates RecA activity.</text>
</comment>
<comment type="subcellular location">
    <subcellularLocation>
        <location evidence="1 5">Cytoplasm</location>
    </subcellularLocation>
</comment>